<dbReference type="GO" id="GO:0016301">
    <property type="term" value="F:kinase activity"/>
    <property type="evidence" value="ECO:0007669"/>
    <property type="project" value="UniProtKB-UniRule"/>
</dbReference>
<dbReference type="Gene3D" id="2.60.120.320">
    <property type="entry name" value="Thiamin pyrophosphokinase, thiamin-binding domain"/>
    <property type="match status" value="1"/>
</dbReference>
<dbReference type="FunFam" id="2.60.120.320:FF:000001">
    <property type="entry name" value="Thiamine pyrophosphokinase"/>
    <property type="match status" value="1"/>
</dbReference>
<comment type="similarity">
    <text evidence="3 10">Belongs to the thiamine pyrophosphokinase family.</text>
</comment>
<dbReference type="GO" id="GO:0005524">
    <property type="term" value="F:ATP binding"/>
    <property type="evidence" value="ECO:0007669"/>
    <property type="project" value="UniProtKB-UniRule"/>
</dbReference>
<keyword evidence="13" id="KW-1185">Reference proteome</keyword>
<dbReference type="SUPFAM" id="SSF63999">
    <property type="entry name" value="Thiamin pyrophosphokinase, catalytic domain"/>
    <property type="match status" value="1"/>
</dbReference>
<name>A0A8T0I8Q4_CERPU</name>
<keyword evidence="8 10" id="KW-0067">ATP-binding</keyword>
<dbReference type="Proteomes" id="UP000822688">
    <property type="component" value="Chromosome 4"/>
</dbReference>
<dbReference type="InterPro" id="IPR036371">
    <property type="entry name" value="TPK_B1-bd_sf"/>
</dbReference>
<dbReference type="Gene3D" id="3.40.50.10240">
    <property type="entry name" value="Thiamin pyrophosphokinase, catalytic domain"/>
    <property type="match status" value="1"/>
</dbReference>
<dbReference type="InterPro" id="IPR007373">
    <property type="entry name" value="Thiamin_PyroPKinase_B1-bd"/>
</dbReference>
<comment type="catalytic activity">
    <reaction evidence="10">
        <text>thiamine + ATP = thiamine diphosphate + AMP + H(+)</text>
        <dbReference type="Rhea" id="RHEA:11576"/>
        <dbReference type="ChEBI" id="CHEBI:15378"/>
        <dbReference type="ChEBI" id="CHEBI:18385"/>
        <dbReference type="ChEBI" id="CHEBI:30616"/>
        <dbReference type="ChEBI" id="CHEBI:58937"/>
        <dbReference type="ChEBI" id="CHEBI:456215"/>
    </reaction>
</comment>
<evidence type="ECO:0000256" key="6">
    <source>
        <dbReference type="ARBA" id="ARBA00022741"/>
    </source>
</evidence>
<dbReference type="PANTHER" id="PTHR13622">
    <property type="entry name" value="THIAMIN PYROPHOSPHOKINASE"/>
    <property type="match status" value="1"/>
</dbReference>
<dbReference type="Pfam" id="PF04265">
    <property type="entry name" value="TPK_B1_binding"/>
    <property type="match status" value="1"/>
</dbReference>
<dbReference type="GO" id="GO:0005829">
    <property type="term" value="C:cytosol"/>
    <property type="evidence" value="ECO:0007669"/>
    <property type="project" value="UniProtKB-SubCell"/>
</dbReference>
<keyword evidence="5 10" id="KW-0808">Transferase</keyword>
<dbReference type="FunFam" id="3.40.50.10240:FF:000001">
    <property type="entry name" value="Thiamine pyrophosphokinase"/>
    <property type="match status" value="1"/>
</dbReference>
<keyword evidence="6 10" id="KW-0547">Nucleotide-binding</keyword>
<proteinExistence type="inferred from homology"/>
<dbReference type="InterPro" id="IPR006282">
    <property type="entry name" value="Thi_PPkinase"/>
</dbReference>
<evidence type="ECO:0000256" key="7">
    <source>
        <dbReference type="ARBA" id="ARBA00022777"/>
    </source>
</evidence>
<evidence type="ECO:0000256" key="4">
    <source>
        <dbReference type="ARBA" id="ARBA00022490"/>
    </source>
</evidence>
<dbReference type="EMBL" id="CM026424">
    <property type="protein sequence ID" value="KAG0578838.1"/>
    <property type="molecule type" value="Genomic_DNA"/>
</dbReference>
<sequence>MFPLRRFCHQSNRIMAGVMKHVTDYSISKGRGSNVEVAGQSGGNGNSHSESLMVLVLLNYRLPRFTPLLWSQACLRVCADGGANRLYDELPKFFPRDDPDVVRLRHKPDVIKGDLDSIRADVRDYYSKLGTTIIDQSHDQDTTDLHKCMRFIKDSTPELDKTQIKVLVVGALGGRFDHEAANINVLWTFANSMRIVLLSEESTLSLLPTGYVHEIQVDPSFEGPHCGLVPIGAPSLSTTTTGLHWNLDQTPMSFGSLISTCNILDSDVVTVVSDVHLLWTTELRYEP</sequence>
<dbReference type="EC" id="2.7.6.2" evidence="10"/>
<dbReference type="SMART" id="SM00983">
    <property type="entry name" value="TPK_B1_binding"/>
    <property type="match status" value="1"/>
</dbReference>
<comment type="subcellular location">
    <subcellularLocation>
        <location evidence="1">Cytoplasm</location>
        <location evidence="1">Cytosol</location>
    </subcellularLocation>
</comment>
<evidence type="ECO:0000256" key="10">
    <source>
        <dbReference type="PIRNR" id="PIRNR031057"/>
    </source>
</evidence>
<dbReference type="GO" id="GO:0009229">
    <property type="term" value="P:thiamine diphosphate biosynthetic process"/>
    <property type="evidence" value="ECO:0007669"/>
    <property type="project" value="UniProtKB-UniRule"/>
</dbReference>
<keyword evidence="7 10" id="KW-0418">Kinase</keyword>
<dbReference type="GO" id="GO:0030975">
    <property type="term" value="F:thiamine binding"/>
    <property type="evidence" value="ECO:0007669"/>
    <property type="project" value="UniProtKB-UniRule"/>
</dbReference>
<protein>
    <recommendedName>
        <fullName evidence="10">Thiamine pyrophosphokinase</fullName>
        <ecNumber evidence="10">2.7.6.2</ecNumber>
    </recommendedName>
</protein>
<reference evidence="12" key="1">
    <citation type="submission" date="2020-06" db="EMBL/GenBank/DDBJ databases">
        <title>WGS assembly of Ceratodon purpureus strain R40.</title>
        <authorList>
            <person name="Carey S.B."/>
            <person name="Jenkins J."/>
            <person name="Shu S."/>
            <person name="Lovell J.T."/>
            <person name="Sreedasyam A."/>
            <person name="Maumus F."/>
            <person name="Tiley G.P."/>
            <person name="Fernandez-Pozo N."/>
            <person name="Barry K."/>
            <person name="Chen C."/>
            <person name="Wang M."/>
            <person name="Lipzen A."/>
            <person name="Daum C."/>
            <person name="Saski C.A."/>
            <person name="Payton A.C."/>
            <person name="Mcbreen J.C."/>
            <person name="Conrad R.E."/>
            <person name="Kollar L.M."/>
            <person name="Olsson S."/>
            <person name="Huttunen S."/>
            <person name="Landis J.B."/>
            <person name="Wickett N.J."/>
            <person name="Johnson M.G."/>
            <person name="Rensing S.A."/>
            <person name="Grimwood J."/>
            <person name="Schmutz J."/>
            <person name="Mcdaniel S.F."/>
        </authorList>
    </citation>
    <scope>NUCLEOTIDE SEQUENCE</scope>
    <source>
        <strain evidence="12">R40</strain>
    </source>
</reference>
<dbReference type="SUPFAM" id="SSF63862">
    <property type="entry name" value="Thiamin pyrophosphokinase, substrate-binding domain"/>
    <property type="match status" value="1"/>
</dbReference>
<dbReference type="InterPro" id="IPR016966">
    <property type="entry name" value="Thiamin_pyrophosphokinase_euk"/>
</dbReference>
<evidence type="ECO:0000256" key="3">
    <source>
        <dbReference type="ARBA" id="ARBA00006785"/>
    </source>
</evidence>
<keyword evidence="4" id="KW-0963">Cytoplasm</keyword>
<evidence type="ECO:0000313" key="13">
    <source>
        <dbReference type="Proteomes" id="UP000822688"/>
    </source>
</evidence>
<evidence type="ECO:0000259" key="11">
    <source>
        <dbReference type="SMART" id="SM00983"/>
    </source>
</evidence>
<dbReference type="CDD" id="cd07995">
    <property type="entry name" value="TPK"/>
    <property type="match status" value="1"/>
</dbReference>
<evidence type="ECO:0000256" key="8">
    <source>
        <dbReference type="ARBA" id="ARBA00022840"/>
    </source>
</evidence>
<comment type="function">
    <text evidence="9">Catalyzes the phosphorylation of thiamine to thiamine pyrophosphate (TPP). TPP is an active cofactor for enzymes involved in glycolysis and energy production. Plant leaves require high levels of TPP for photosynthesis and carbohydrate metabolism.</text>
</comment>
<dbReference type="PIRSF" id="PIRSF031057">
    <property type="entry name" value="Thiamin_pyrophosphokinase"/>
    <property type="match status" value="1"/>
</dbReference>
<gene>
    <name evidence="12" type="ORF">KC19_4G053200</name>
</gene>
<dbReference type="AlphaFoldDB" id="A0A8T0I8Q4"/>
<evidence type="ECO:0000313" key="12">
    <source>
        <dbReference type="EMBL" id="KAG0578838.1"/>
    </source>
</evidence>
<organism evidence="12 13">
    <name type="scientific">Ceratodon purpureus</name>
    <name type="common">Fire moss</name>
    <name type="synonym">Dicranum purpureum</name>
    <dbReference type="NCBI Taxonomy" id="3225"/>
    <lineage>
        <taxon>Eukaryota</taxon>
        <taxon>Viridiplantae</taxon>
        <taxon>Streptophyta</taxon>
        <taxon>Embryophyta</taxon>
        <taxon>Bryophyta</taxon>
        <taxon>Bryophytina</taxon>
        <taxon>Bryopsida</taxon>
        <taxon>Dicranidae</taxon>
        <taxon>Pseudoditrichales</taxon>
        <taxon>Ditrichaceae</taxon>
        <taxon>Ceratodon</taxon>
    </lineage>
</organism>
<dbReference type="InterPro" id="IPR007371">
    <property type="entry name" value="TPK_catalytic"/>
</dbReference>
<dbReference type="InterPro" id="IPR036759">
    <property type="entry name" value="TPK_catalytic_sf"/>
</dbReference>
<dbReference type="Pfam" id="PF04263">
    <property type="entry name" value="TPK_catalytic"/>
    <property type="match status" value="1"/>
</dbReference>
<dbReference type="NCBIfam" id="TIGR01378">
    <property type="entry name" value="thi_PPkinase"/>
    <property type="match status" value="1"/>
</dbReference>
<feature type="domain" description="Thiamin pyrophosphokinase thiamin-binding" evidence="11">
    <location>
        <begin position="213"/>
        <end position="277"/>
    </location>
</feature>
<evidence type="ECO:0000256" key="1">
    <source>
        <dbReference type="ARBA" id="ARBA00004514"/>
    </source>
</evidence>
<dbReference type="GO" id="GO:0004788">
    <property type="term" value="F:thiamine diphosphokinase activity"/>
    <property type="evidence" value="ECO:0007669"/>
    <property type="project" value="UniProtKB-UniRule"/>
</dbReference>
<accession>A0A8T0I8Q4</accession>
<comment type="caution">
    <text evidence="12">The sequence shown here is derived from an EMBL/GenBank/DDBJ whole genome shotgun (WGS) entry which is preliminary data.</text>
</comment>
<comment type="pathway">
    <text evidence="2 10">Cofactor biosynthesis; thiamine diphosphate biosynthesis; thiamine diphosphate from thiamine: step 1/1.</text>
</comment>
<evidence type="ECO:0000256" key="5">
    <source>
        <dbReference type="ARBA" id="ARBA00022679"/>
    </source>
</evidence>
<dbReference type="PANTHER" id="PTHR13622:SF8">
    <property type="entry name" value="THIAMIN PYROPHOSPHOKINASE 1"/>
    <property type="match status" value="1"/>
</dbReference>
<evidence type="ECO:0000256" key="9">
    <source>
        <dbReference type="ARBA" id="ARBA00025120"/>
    </source>
</evidence>
<dbReference type="GO" id="GO:0006772">
    <property type="term" value="P:thiamine metabolic process"/>
    <property type="evidence" value="ECO:0007669"/>
    <property type="project" value="InterPro"/>
</dbReference>
<evidence type="ECO:0000256" key="2">
    <source>
        <dbReference type="ARBA" id="ARBA00005078"/>
    </source>
</evidence>